<gene>
    <name evidence="5" type="ORF">VW23_015580</name>
</gene>
<dbReference type="InterPro" id="IPR008920">
    <property type="entry name" value="TF_FadR/GntR_C"/>
</dbReference>
<organism evidence="5 6">
    <name type="scientific">Devosia insulae DS-56</name>
    <dbReference type="NCBI Taxonomy" id="1116389"/>
    <lineage>
        <taxon>Bacteria</taxon>
        <taxon>Pseudomonadati</taxon>
        <taxon>Pseudomonadota</taxon>
        <taxon>Alphaproteobacteria</taxon>
        <taxon>Hyphomicrobiales</taxon>
        <taxon>Devosiaceae</taxon>
        <taxon>Devosia</taxon>
    </lineage>
</organism>
<dbReference type="EMBL" id="LAJE02000153">
    <property type="protein sequence ID" value="OEO31595.1"/>
    <property type="molecule type" value="Genomic_DNA"/>
</dbReference>
<dbReference type="InterPro" id="IPR036390">
    <property type="entry name" value="WH_DNA-bd_sf"/>
</dbReference>
<dbReference type="GO" id="GO:0003677">
    <property type="term" value="F:DNA binding"/>
    <property type="evidence" value="ECO:0007669"/>
    <property type="project" value="UniProtKB-KW"/>
</dbReference>
<dbReference type="SMART" id="SM00895">
    <property type="entry name" value="FCD"/>
    <property type="match status" value="1"/>
</dbReference>
<dbReference type="SUPFAM" id="SSF46785">
    <property type="entry name" value="Winged helix' DNA-binding domain"/>
    <property type="match status" value="1"/>
</dbReference>
<dbReference type="Gene3D" id="1.10.10.10">
    <property type="entry name" value="Winged helix-like DNA-binding domain superfamily/Winged helix DNA-binding domain"/>
    <property type="match status" value="1"/>
</dbReference>
<keyword evidence="1" id="KW-0805">Transcription regulation</keyword>
<dbReference type="PROSITE" id="PS50949">
    <property type="entry name" value="HTH_GNTR"/>
    <property type="match status" value="1"/>
</dbReference>
<dbReference type="InterPro" id="IPR036388">
    <property type="entry name" value="WH-like_DNA-bd_sf"/>
</dbReference>
<dbReference type="AlphaFoldDB" id="A0A1E5XSR1"/>
<evidence type="ECO:0000259" key="4">
    <source>
        <dbReference type="PROSITE" id="PS50949"/>
    </source>
</evidence>
<feature type="domain" description="HTH gntR-type" evidence="4">
    <location>
        <begin position="16"/>
        <end position="84"/>
    </location>
</feature>
<dbReference type="InterPro" id="IPR011711">
    <property type="entry name" value="GntR_C"/>
</dbReference>
<dbReference type="InterPro" id="IPR000524">
    <property type="entry name" value="Tscrpt_reg_HTH_GntR"/>
</dbReference>
<evidence type="ECO:0000256" key="3">
    <source>
        <dbReference type="ARBA" id="ARBA00023163"/>
    </source>
</evidence>
<sequence length="268" mass="29237">MAQDGVLSYLEPLETRTRGVAVLDALAEMIERAGLSVGDRLPPEVSLATTLGVGRSTIREALNRWEGLGIIRRRRGDGTYLAAKVRTSRGLAPTMIRFEGEALLRLVEVRRALENEVVRKATVNATKAQRAEISRLCDVLLADVAARRNWHKADAAFHGAIYEASGNPMFGEILHKLDEALERSNESPFGRDDFGLDSFPPHRDLADAIVAADPAQAVAAINDVLDKVRDEIEMIITTGAFSGKVADFSGSKARQINGLKHITVSTKR</sequence>
<evidence type="ECO:0000256" key="2">
    <source>
        <dbReference type="ARBA" id="ARBA00023125"/>
    </source>
</evidence>
<evidence type="ECO:0000313" key="5">
    <source>
        <dbReference type="EMBL" id="OEO31595.1"/>
    </source>
</evidence>
<name>A0A1E5XSR1_9HYPH</name>
<proteinExistence type="predicted"/>
<dbReference type="Pfam" id="PF07729">
    <property type="entry name" value="FCD"/>
    <property type="match status" value="1"/>
</dbReference>
<dbReference type="PANTHER" id="PTHR43537:SF5">
    <property type="entry name" value="UXU OPERON TRANSCRIPTIONAL REGULATOR"/>
    <property type="match status" value="1"/>
</dbReference>
<protein>
    <recommendedName>
        <fullName evidence="4">HTH gntR-type domain-containing protein</fullName>
    </recommendedName>
</protein>
<dbReference type="CDD" id="cd07377">
    <property type="entry name" value="WHTH_GntR"/>
    <property type="match status" value="1"/>
</dbReference>
<dbReference type="PRINTS" id="PR00035">
    <property type="entry name" value="HTHGNTR"/>
</dbReference>
<accession>A0A1E5XSR1</accession>
<evidence type="ECO:0000256" key="1">
    <source>
        <dbReference type="ARBA" id="ARBA00023015"/>
    </source>
</evidence>
<dbReference type="Pfam" id="PF00392">
    <property type="entry name" value="GntR"/>
    <property type="match status" value="1"/>
</dbReference>
<dbReference type="PANTHER" id="PTHR43537">
    <property type="entry name" value="TRANSCRIPTIONAL REGULATOR, GNTR FAMILY"/>
    <property type="match status" value="1"/>
</dbReference>
<dbReference type="GO" id="GO:0003700">
    <property type="term" value="F:DNA-binding transcription factor activity"/>
    <property type="evidence" value="ECO:0007669"/>
    <property type="project" value="InterPro"/>
</dbReference>
<dbReference type="Gene3D" id="1.20.120.530">
    <property type="entry name" value="GntR ligand-binding domain-like"/>
    <property type="match status" value="1"/>
</dbReference>
<evidence type="ECO:0000313" key="6">
    <source>
        <dbReference type="Proteomes" id="UP000095463"/>
    </source>
</evidence>
<keyword evidence="2" id="KW-0238">DNA-binding</keyword>
<dbReference type="SMART" id="SM00345">
    <property type="entry name" value="HTH_GNTR"/>
    <property type="match status" value="1"/>
</dbReference>
<comment type="caution">
    <text evidence="5">The sequence shown here is derived from an EMBL/GenBank/DDBJ whole genome shotgun (WGS) entry which is preliminary data.</text>
</comment>
<keyword evidence="6" id="KW-1185">Reference proteome</keyword>
<keyword evidence="3" id="KW-0804">Transcription</keyword>
<reference evidence="5 6" key="1">
    <citation type="journal article" date="2015" name="Genome Announc.">
        <title>Genome Assemblies of Three Soil-Associated Devosia species: D. insulae, D. limi, and D. soli.</title>
        <authorList>
            <person name="Hassan Y.I."/>
            <person name="Lepp D."/>
            <person name="Zhou T."/>
        </authorList>
    </citation>
    <scope>NUCLEOTIDE SEQUENCE [LARGE SCALE GENOMIC DNA]</scope>
    <source>
        <strain evidence="5 6">DS-56</strain>
    </source>
</reference>
<dbReference type="SUPFAM" id="SSF48008">
    <property type="entry name" value="GntR ligand-binding domain-like"/>
    <property type="match status" value="1"/>
</dbReference>
<dbReference type="RefSeq" id="WP_069909247.1">
    <property type="nucleotide sequence ID" value="NZ_LAJE02000153.1"/>
</dbReference>
<dbReference type="Proteomes" id="UP000095463">
    <property type="component" value="Unassembled WGS sequence"/>
</dbReference>